<proteinExistence type="inferred from homology"/>
<accession>A0A0C2IKE2</accession>
<keyword evidence="2" id="KW-0804">Transcription</keyword>
<dbReference type="PANTHER" id="PTHR13946:SF28">
    <property type="entry name" value="DNA-DIRECTED RNA POLYMERASES I AND III SUBUNIT RPAC2"/>
    <property type="match status" value="1"/>
</dbReference>
<feature type="domain" description="DNA-directed RNA polymerase RBP11-like dimerisation" evidence="4">
    <location>
        <begin position="25"/>
        <end position="93"/>
    </location>
</feature>
<dbReference type="PROSITE" id="PS01154">
    <property type="entry name" value="RNA_POL_L_13KD"/>
    <property type="match status" value="1"/>
</dbReference>
<protein>
    <submittedName>
        <fullName evidence="5">DNA-directed RNA polymerases I and III subunit RPAC2</fullName>
    </submittedName>
</protein>
<gene>
    <name evidence="5" type="ORF">RF11_04867</name>
</gene>
<evidence type="ECO:0000256" key="2">
    <source>
        <dbReference type="ARBA" id="ARBA00023163"/>
    </source>
</evidence>
<dbReference type="EMBL" id="JWZT01003683">
    <property type="protein sequence ID" value="KII65869.1"/>
    <property type="molecule type" value="Genomic_DNA"/>
</dbReference>
<name>A0A0C2IKE2_THEKT</name>
<reference evidence="5 6" key="1">
    <citation type="journal article" date="2014" name="Genome Biol. Evol.">
        <title>The genome of the myxosporean Thelohanellus kitauei shows adaptations to nutrient acquisition within its fish host.</title>
        <authorList>
            <person name="Yang Y."/>
            <person name="Xiong J."/>
            <person name="Zhou Z."/>
            <person name="Huo F."/>
            <person name="Miao W."/>
            <person name="Ran C."/>
            <person name="Liu Y."/>
            <person name="Zhang J."/>
            <person name="Feng J."/>
            <person name="Wang M."/>
            <person name="Wang M."/>
            <person name="Wang L."/>
            <person name="Yao B."/>
        </authorList>
    </citation>
    <scope>NUCLEOTIDE SEQUENCE [LARGE SCALE GENOMIC DNA]</scope>
    <source>
        <strain evidence="5">Wuqing</strain>
    </source>
</reference>
<dbReference type="HAMAP" id="MF_00261">
    <property type="entry name" value="RNApol_arch_Rpo11"/>
    <property type="match status" value="1"/>
</dbReference>
<dbReference type="GO" id="GO:0046983">
    <property type="term" value="F:protein dimerization activity"/>
    <property type="evidence" value="ECO:0007669"/>
    <property type="project" value="InterPro"/>
</dbReference>
<comment type="caution">
    <text evidence="5">The sequence shown here is derived from an EMBL/GenBank/DDBJ whole genome shotgun (WGS) entry which is preliminary data.</text>
</comment>
<dbReference type="InterPro" id="IPR022905">
    <property type="entry name" value="Rpo11-like"/>
</dbReference>
<dbReference type="SUPFAM" id="SSF55257">
    <property type="entry name" value="RBP11-like subunits of RNA polymerase"/>
    <property type="match status" value="1"/>
</dbReference>
<dbReference type="AlphaFoldDB" id="A0A0C2IKE2"/>
<evidence type="ECO:0000313" key="6">
    <source>
        <dbReference type="Proteomes" id="UP000031668"/>
    </source>
</evidence>
<dbReference type="GO" id="GO:0005666">
    <property type="term" value="C:RNA polymerase III complex"/>
    <property type="evidence" value="ECO:0007669"/>
    <property type="project" value="TreeGrafter"/>
</dbReference>
<sequence length="110" mass="12617">MSSEKDFEIIPLDSADPRHYGITCFFKNEGHTFGNVLVHYLEKNSHVGHSGYSIPHPSESKMFLRIQTVDTLPEKAFQTALVQIQNSSHQFIQSFDKAIQDFMGRQMDLE</sequence>
<dbReference type="GO" id="GO:0003677">
    <property type="term" value="F:DNA binding"/>
    <property type="evidence" value="ECO:0007669"/>
    <property type="project" value="InterPro"/>
</dbReference>
<dbReference type="GO" id="GO:0006383">
    <property type="term" value="P:transcription by RNA polymerase III"/>
    <property type="evidence" value="ECO:0007669"/>
    <property type="project" value="TreeGrafter"/>
</dbReference>
<dbReference type="PANTHER" id="PTHR13946">
    <property type="entry name" value="DNA-DIRECTED RNA POLYMERASE I,II,III"/>
    <property type="match status" value="1"/>
</dbReference>
<dbReference type="GO" id="GO:0006362">
    <property type="term" value="P:transcription elongation by RNA polymerase I"/>
    <property type="evidence" value="ECO:0007669"/>
    <property type="project" value="TreeGrafter"/>
</dbReference>
<evidence type="ECO:0000313" key="5">
    <source>
        <dbReference type="EMBL" id="KII65869.1"/>
    </source>
</evidence>
<dbReference type="Gene3D" id="3.30.1360.10">
    <property type="entry name" value="RNA polymerase, RBP11-like subunit"/>
    <property type="match status" value="1"/>
</dbReference>
<dbReference type="InterPro" id="IPR009025">
    <property type="entry name" value="RBP11-like_dimer"/>
</dbReference>
<dbReference type="InterPro" id="IPR036603">
    <property type="entry name" value="RBP11-like"/>
</dbReference>
<dbReference type="GO" id="GO:0003899">
    <property type="term" value="F:DNA-directed RNA polymerase activity"/>
    <property type="evidence" value="ECO:0007669"/>
    <property type="project" value="InterPro"/>
</dbReference>
<dbReference type="OMA" id="NCITFTL"/>
<dbReference type="Pfam" id="PF13656">
    <property type="entry name" value="RNA_pol_L_2"/>
    <property type="match status" value="1"/>
</dbReference>
<organism evidence="5 6">
    <name type="scientific">Thelohanellus kitauei</name>
    <name type="common">Myxosporean</name>
    <dbReference type="NCBI Taxonomy" id="669202"/>
    <lineage>
        <taxon>Eukaryota</taxon>
        <taxon>Metazoa</taxon>
        <taxon>Cnidaria</taxon>
        <taxon>Myxozoa</taxon>
        <taxon>Myxosporea</taxon>
        <taxon>Bivalvulida</taxon>
        <taxon>Platysporina</taxon>
        <taxon>Myxobolidae</taxon>
        <taxon>Thelohanellus</taxon>
    </lineage>
</organism>
<evidence type="ECO:0000256" key="1">
    <source>
        <dbReference type="ARBA" id="ARBA00022478"/>
    </source>
</evidence>
<keyword evidence="1 5" id="KW-0240">DNA-directed RNA polymerase</keyword>
<dbReference type="OrthoDB" id="510325at2759"/>
<evidence type="ECO:0000259" key="4">
    <source>
        <dbReference type="Pfam" id="PF13656"/>
    </source>
</evidence>
<evidence type="ECO:0000256" key="3">
    <source>
        <dbReference type="ARBA" id="ARBA00025751"/>
    </source>
</evidence>
<keyword evidence="6" id="KW-1185">Reference proteome</keyword>
<dbReference type="Proteomes" id="UP000031668">
    <property type="component" value="Unassembled WGS sequence"/>
</dbReference>
<comment type="similarity">
    <text evidence="3">Belongs to the archaeal Rpo11/eukaryotic RPB11/RPC19 RNA polymerase subunit family.</text>
</comment>
<dbReference type="GO" id="GO:0005736">
    <property type="term" value="C:RNA polymerase I complex"/>
    <property type="evidence" value="ECO:0007669"/>
    <property type="project" value="TreeGrafter"/>
</dbReference>
<dbReference type="InterPro" id="IPR008193">
    <property type="entry name" value="RNA_pol_Rpb11_13-16kDa_CS"/>
</dbReference>